<feature type="domain" description="Alpha-2-macroglobulin bait region" evidence="4">
    <location>
        <begin position="409"/>
        <end position="542"/>
    </location>
</feature>
<gene>
    <name evidence="6" type="ORF">CVLEPA_LOCUS31544</name>
</gene>
<keyword evidence="2" id="KW-0964">Secreted</keyword>
<keyword evidence="3" id="KW-0732">Signal</keyword>
<evidence type="ECO:0000313" key="6">
    <source>
        <dbReference type="EMBL" id="CAK8698070.1"/>
    </source>
</evidence>
<dbReference type="InterPro" id="IPR013783">
    <property type="entry name" value="Ig-like_fold"/>
</dbReference>
<dbReference type="InterPro" id="IPR008930">
    <property type="entry name" value="Terpenoid_cyclase/PrenylTrfase"/>
</dbReference>
<keyword evidence="7" id="KW-1185">Reference proteome</keyword>
<dbReference type="InterPro" id="IPR040839">
    <property type="entry name" value="MG4"/>
</dbReference>
<dbReference type="Gene3D" id="1.20.91.20">
    <property type="entry name" value="Anaphylotoxins (complement system)"/>
    <property type="match status" value="1"/>
</dbReference>
<dbReference type="PANTHER" id="PTHR11412">
    <property type="entry name" value="MACROGLOBULIN / COMPLEMENT"/>
    <property type="match status" value="1"/>
</dbReference>
<dbReference type="Pfam" id="PF17789">
    <property type="entry name" value="MG4"/>
    <property type="match status" value="1"/>
</dbReference>
<dbReference type="Pfam" id="PF17790">
    <property type="entry name" value="MG1"/>
    <property type="match status" value="1"/>
</dbReference>
<comment type="caution">
    <text evidence="6">The sequence shown here is derived from an EMBL/GenBank/DDBJ whole genome shotgun (WGS) entry which is preliminary data.</text>
</comment>
<dbReference type="Pfam" id="PF00207">
    <property type="entry name" value="A2M"/>
    <property type="match status" value="1"/>
</dbReference>
<evidence type="ECO:0000259" key="5">
    <source>
        <dbReference type="SMART" id="SM01360"/>
    </source>
</evidence>
<dbReference type="InterPro" id="IPR041425">
    <property type="entry name" value="C3/4/5_MG1"/>
</dbReference>
<dbReference type="InterPro" id="IPR050473">
    <property type="entry name" value="A2M/Complement_sys"/>
</dbReference>
<evidence type="ECO:0000259" key="4">
    <source>
        <dbReference type="SMART" id="SM01359"/>
    </source>
</evidence>
<dbReference type="InterPro" id="IPR002890">
    <property type="entry name" value="MG2"/>
</dbReference>
<dbReference type="Gene3D" id="2.60.40.10">
    <property type="entry name" value="Immunoglobulins"/>
    <property type="match status" value="2"/>
</dbReference>
<feature type="signal peptide" evidence="3">
    <location>
        <begin position="1"/>
        <end position="18"/>
    </location>
</feature>
<dbReference type="EMBL" id="CAWYQH010000174">
    <property type="protein sequence ID" value="CAK8698070.1"/>
    <property type="molecule type" value="Genomic_DNA"/>
</dbReference>
<dbReference type="InterPro" id="IPR001599">
    <property type="entry name" value="Macroglobln_a2"/>
</dbReference>
<feature type="chain" id="PRO_5046532763" evidence="3">
    <location>
        <begin position="19"/>
        <end position="1319"/>
    </location>
</feature>
<dbReference type="Gene3D" id="1.50.10.20">
    <property type="match status" value="1"/>
</dbReference>
<evidence type="ECO:0000256" key="1">
    <source>
        <dbReference type="ARBA" id="ARBA00004613"/>
    </source>
</evidence>
<name>A0ABP0H6A7_CLALP</name>
<dbReference type="PANTHER" id="PTHR11412:SF166">
    <property type="entry name" value="NTR DOMAIN-CONTAINING PROTEIN"/>
    <property type="match status" value="1"/>
</dbReference>
<dbReference type="InterPro" id="IPR011625">
    <property type="entry name" value="A2M_N_BRD"/>
</dbReference>
<dbReference type="Pfam" id="PF07703">
    <property type="entry name" value="A2M_BRD"/>
    <property type="match status" value="1"/>
</dbReference>
<evidence type="ECO:0000313" key="7">
    <source>
        <dbReference type="Proteomes" id="UP001642483"/>
    </source>
</evidence>
<proteinExistence type="predicted"/>
<dbReference type="Pfam" id="PF01835">
    <property type="entry name" value="MG2"/>
    <property type="match status" value="1"/>
</dbReference>
<dbReference type="Pfam" id="PF07678">
    <property type="entry name" value="TED_complement"/>
    <property type="match status" value="1"/>
</dbReference>
<sequence>MKWVKIYLLSFAFANAIAYDHTIVAPKFFRLGAPEKVVLCLHGYDSQVSIAGYLQDWPHRRNTFSIYEQSLNVSSSQLIELPMQVNSENIWEFRLRQKVALTIEVSNSQSDFTKEVIVSVSKQSGYLFVITDRPAYRPNEGVGIRVFPLDQVMRKETEHKVLITVKTPQGIGVFRKNISFPPEGFIETQYPISDIPITGRCYGKPVTGNYFLSMKLKRSPDDKNPEEFYRKPSGYYRATIDSGNEIYEVTMDRLREVLLPNEALDELVDNKATILITATVRGEADGVLETGSSSPLPLLRSPYTIDTKRTSRYYLPGHTYHLQADVKNALNLENSNNVKVKITVSGHHTFYDTDDRGRINCPIDFNSASPHSQEYQIEIKTNDTQYEIENQATKSFMIQPYTSPSNSYLQISLSSHLTDVGSHAFFITFDFNRMNNQIQYYVISRGTIVAYGIKQPLGMQSTQRLEITQKMVPSARVVAYYLHGTEVVSNSVWFEVRKQCKERLHVDVTEHVLPGQRTDIHVTGPPNALVSISGVDRAAYFLFGDNRLNRDEMFTKMKSYDQGCYQHGGANGQSVFKEAGLSFTSSTLRQISLECDDEAMTRQKRQILRQPEDTELEAMLKKCEVSGKLSSAITDEDCESRAARCNENYGQYPGCTSIFKEACIIATRERLIARLRGHIGRSANDNDEAEISQQEQRSDFKESLFFTYKTLDEQGRCSYSTNSRHSITTYDIDAVSMTDSEDGFCIAEPAELLVFKNVFIQLYTPYSLKKGEQAVLRFTVFNYGKRLLQQLQVEVKVNEERSENILCSAFPPGDWTHLTTLDVEPENSASGHFVVLPLRVPDDDEATVQIRVKNRQLENQFEQIWDSVEKKILIEEPGEHKDTFKSYPIDLKNDDRQKIDVKFDFPNNTVSNTTECWLYAYANFLGPLIEIDPLEKKPRDIASYTRQLTFLSNRVKQRAFSVWVDREPSTWLNAFADKVYLKAYEYANDIEMGPICSSLNWLLGEQERDGAFRENGEIIHREMHGAIGGRLTLTAYVLITLLESQSPCSSELNNRIQVSVENAVTFLQRNKDDETFQRRPYALAILSYALALHNRNSRFFREVNNRLLALRRFDGTRVFWKGRPENIAGTDIHAYWYKQRPQAVDVEATAYALLAQIQMAELQHSPRQDTLDLTRNIVLWLIEQRNEGGAFLSTQDTVIGLQALATYQMWVEEATPERTPVNIHVNIPSLSTTSSNNFPAIFLDKTNDRYRIERKVPKSVFNKGNVTVIAAGTGEGVLSYRCVYRTVVDEDSCHFNITFNINELDENEQRENKKIKLTV</sequence>
<reference evidence="6 7" key="1">
    <citation type="submission" date="2024-02" db="EMBL/GenBank/DDBJ databases">
        <authorList>
            <person name="Daric V."/>
            <person name="Darras S."/>
        </authorList>
    </citation>
    <scope>NUCLEOTIDE SEQUENCE [LARGE SCALE GENOMIC DNA]</scope>
</reference>
<dbReference type="Proteomes" id="UP001642483">
    <property type="component" value="Unassembled WGS sequence"/>
</dbReference>
<dbReference type="SUPFAM" id="SSF48239">
    <property type="entry name" value="Terpenoid cyclases/Protein prenyltransferases"/>
    <property type="match status" value="1"/>
</dbReference>
<evidence type="ECO:0000256" key="2">
    <source>
        <dbReference type="ARBA" id="ARBA00022525"/>
    </source>
</evidence>
<organism evidence="6 7">
    <name type="scientific">Clavelina lepadiformis</name>
    <name type="common">Light-bulb sea squirt</name>
    <name type="synonym">Ascidia lepadiformis</name>
    <dbReference type="NCBI Taxonomy" id="159417"/>
    <lineage>
        <taxon>Eukaryota</taxon>
        <taxon>Metazoa</taxon>
        <taxon>Chordata</taxon>
        <taxon>Tunicata</taxon>
        <taxon>Ascidiacea</taxon>
        <taxon>Aplousobranchia</taxon>
        <taxon>Clavelinidae</taxon>
        <taxon>Clavelina</taxon>
    </lineage>
</organism>
<dbReference type="InterPro" id="IPR011626">
    <property type="entry name" value="Alpha-macroglobulin_TED"/>
</dbReference>
<dbReference type="Gene3D" id="2.20.130.20">
    <property type="match status" value="1"/>
</dbReference>
<protein>
    <submittedName>
        <fullName evidence="6">Uncharacterized protein</fullName>
    </submittedName>
</protein>
<dbReference type="Gene3D" id="1.20.50.70">
    <property type="match status" value="1"/>
</dbReference>
<accession>A0ABP0H6A7</accession>
<comment type="subcellular location">
    <subcellularLocation>
        <location evidence="1">Secreted</location>
    </subcellularLocation>
</comment>
<dbReference type="SMART" id="SM01360">
    <property type="entry name" value="A2M"/>
    <property type="match status" value="1"/>
</dbReference>
<dbReference type="SMART" id="SM01359">
    <property type="entry name" value="A2M_N_2"/>
    <property type="match status" value="1"/>
</dbReference>
<evidence type="ECO:0000256" key="3">
    <source>
        <dbReference type="SAM" id="SignalP"/>
    </source>
</evidence>
<dbReference type="Gene3D" id="2.60.40.1930">
    <property type="match status" value="3"/>
</dbReference>
<feature type="domain" description="Alpha-2-macroglobulin" evidence="5">
    <location>
        <begin position="703"/>
        <end position="797"/>
    </location>
</feature>